<dbReference type="EMBL" id="CADCUI010000089">
    <property type="protein sequence ID" value="CAA9367941.1"/>
    <property type="molecule type" value="Genomic_DNA"/>
</dbReference>
<dbReference type="PROSITE" id="PS50850">
    <property type="entry name" value="MFS"/>
    <property type="match status" value="1"/>
</dbReference>
<reference evidence="12" key="1">
    <citation type="submission" date="2020-02" db="EMBL/GenBank/DDBJ databases">
        <authorList>
            <person name="Meier V. D."/>
        </authorList>
    </citation>
    <scope>NUCLEOTIDE SEQUENCE</scope>
    <source>
        <strain evidence="12">AVDCRST_MAG34</strain>
    </source>
</reference>
<dbReference type="CDD" id="cd06173">
    <property type="entry name" value="MFS_MefA_like"/>
    <property type="match status" value="1"/>
</dbReference>
<dbReference type="InterPro" id="IPR011701">
    <property type="entry name" value="MFS"/>
</dbReference>
<sequence length="431" mass="44235">MSRRPLVLLQCANVVGGVSNALVMVVVPWLILERTGSPAAAGLAGALTALPGIVMAPAVGVLVDRVGRRAVSIASDLASAVSVLLFPVLDAVGMLGVPAILTLTLVGAAFDPAGYTARKALIPDVADTAGVSRDSVNGLHEGLFMAGWVVGPALGALGIATVGSVDTMWFAFAAFGLAALAVALLRVPDQTSVTVSEGHEATPLRSARAGLRVLIADRPVWLLTLTVALISLIYMPTESVLLPVHFEGIDQPAAFGAVISAMAGGGMLGAFGYGWLARRLTRYRTAVVSMSVVAVAYVPLAFLPPPPAMVVAALLVGLAWGPMEPLLNSVVQERFPAHQHGRVYGVQLSLYYASAPLGQLLAGVSVEGFGVQPVMFGIAAGLVGVALLVATMPVLRRLDDTMTDPGTDQGTDPGAEPVPPTPASYPSPPAR</sequence>
<feature type="transmembrane region" description="Helical" evidence="10">
    <location>
        <begin position="70"/>
        <end position="89"/>
    </location>
</feature>
<keyword evidence="6 10" id="KW-0472">Membrane</keyword>
<dbReference type="AlphaFoldDB" id="A0A6J4MVP3"/>
<keyword evidence="2" id="KW-0813">Transport</keyword>
<feature type="transmembrane region" description="Helical" evidence="10">
    <location>
        <begin position="95"/>
        <end position="113"/>
    </location>
</feature>
<evidence type="ECO:0000256" key="7">
    <source>
        <dbReference type="ARBA" id="ARBA00038075"/>
    </source>
</evidence>
<comment type="similarity">
    <text evidence="7">Belongs to the major facilitator superfamily. Drug:H(+) antiporter-3 (DHA3) (TC 2.A.1.21) family.</text>
</comment>
<evidence type="ECO:0000256" key="3">
    <source>
        <dbReference type="ARBA" id="ARBA00022475"/>
    </source>
</evidence>
<evidence type="ECO:0000256" key="9">
    <source>
        <dbReference type="SAM" id="MobiDB-lite"/>
    </source>
</evidence>
<feature type="transmembrane region" description="Helical" evidence="10">
    <location>
        <begin position="374"/>
        <end position="395"/>
    </location>
</feature>
<proteinExistence type="inferred from homology"/>
<dbReference type="InterPro" id="IPR036259">
    <property type="entry name" value="MFS_trans_sf"/>
</dbReference>
<feature type="transmembrane region" description="Helical" evidence="10">
    <location>
        <begin position="168"/>
        <end position="188"/>
    </location>
</feature>
<dbReference type="SUPFAM" id="SSF103473">
    <property type="entry name" value="MFS general substrate transporter"/>
    <property type="match status" value="1"/>
</dbReference>
<evidence type="ECO:0000256" key="2">
    <source>
        <dbReference type="ARBA" id="ARBA00022448"/>
    </source>
</evidence>
<evidence type="ECO:0000256" key="8">
    <source>
        <dbReference type="ARBA" id="ARBA00040914"/>
    </source>
</evidence>
<evidence type="ECO:0000256" key="10">
    <source>
        <dbReference type="SAM" id="Phobius"/>
    </source>
</evidence>
<evidence type="ECO:0000313" key="12">
    <source>
        <dbReference type="EMBL" id="CAA9367941.1"/>
    </source>
</evidence>
<feature type="transmembrane region" description="Helical" evidence="10">
    <location>
        <begin position="7"/>
        <end position="31"/>
    </location>
</feature>
<protein>
    <recommendedName>
        <fullName evidence="8">Multidrug efflux pump Tap</fullName>
    </recommendedName>
</protein>
<feature type="transmembrane region" description="Helical" evidence="10">
    <location>
        <begin position="308"/>
        <end position="331"/>
    </location>
</feature>
<name>A0A6J4MVP3_9ACTN</name>
<feature type="transmembrane region" description="Helical" evidence="10">
    <location>
        <begin position="43"/>
        <end position="63"/>
    </location>
</feature>
<accession>A0A6J4MVP3</accession>
<keyword evidence="4 10" id="KW-0812">Transmembrane</keyword>
<organism evidence="12">
    <name type="scientific">uncultured Nocardioidaceae bacterium</name>
    <dbReference type="NCBI Taxonomy" id="253824"/>
    <lineage>
        <taxon>Bacteria</taxon>
        <taxon>Bacillati</taxon>
        <taxon>Actinomycetota</taxon>
        <taxon>Actinomycetes</taxon>
        <taxon>Propionibacteriales</taxon>
        <taxon>Nocardioidaceae</taxon>
        <taxon>environmental samples</taxon>
    </lineage>
</organism>
<gene>
    <name evidence="12" type="ORF">AVDCRST_MAG34-3162</name>
</gene>
<feature type="transmembrane region" description="Helical" evidence="10">
    <location>
        <begin position="142"/>
        <end position="162"/>
    </location>
</feature>
<keyword evidence="5 10" id="KW-1133">Transmembrane helix</keyword>
<evidence type="ECO:0000256" key="4">
    <source>
        <dbReference type="ARBA" id="ARBA00022692"/>
    </source>
</evidence>
<dbReference type="PANTHER" id="PTHR23513:SF9">
    <property type="entry name" value="ENTEROBACTIN EXPORTER ENTS"/>
    <property type="match status" value="1"/>
</dbReference>
<feature type="transmembrane region" description="Helical" evidence="10">
    <location>
        <begin position="254"/>
        <end position="276"/>
    </location>
</feature>
<feature type="domain" description="Major facilitator superfamily (MFS) profile" evidence="11">
    <location>
        <begin position="5"/>
        <end position="398"/>
    </location>
</feature>
<dbReference type="GO" id="GO:0022857">
    <property type="term" value="F:transmembrane transporter activity"/>
    <property type="evidence" value="ECO:0007669"/>
    <property type="project" value="InterPro"/>
</dbReference>
<evidence type="ECO:0000256" key="1">
    <source>
        <dbReference type="ARBA" id="ARBA00004429"/>
    </source>
</evidence>
<dbReference type="InterPro" id="IPR005829">
    <property type="entry name" value="Sugar_transporter_CS"/>
</dbReference>
<dbReference type="PANTHER" id="PTHR23513">
    <property type="entry name" value="INTEGRAL MEMBRANE EFFLUX PROTEIN-RELATED"/>
    <property type="match status" value="1"/>
</dbReference>
<evidence type="ECO:0000259" key="11">
    <source>
        <dbReference type="PROSITE" id="PS50850"/>
    </source>
</evidence>
<dbReference type="GO" id="GO:0005886">
    <property type="term" value="C:plasma membrane"/>
    <property type="evidence" value="ECO:0007669"/>
    <property type="project" value="UniProtKB-SubCell"/>
</dbReference>
<keyword evidence="3" id="KW-1003">Cell membrane</keyword>
<evidence type="ECO:0000256" key="6">
    <source>
        <dbReference type="ARBA" id="ARBA00023136"/>
    </source>
</evidence>
<feature type="transmembrane region" description="Helical" evidence="10">
    <location>
        <begin position="209"/>
        <end position="234"/>
    </location>
</feature>
<dbReference type="PROSITE" id="PS00216">
    <property type="entry name" value="SUGAR_TRANSPORT_1"/>
    <property type="match status" value="1"/>
</dbReference>
<dbReference type="Pfam" id="PF07690">
    <property type="entry name" value="MFS_1"/>
    <property type="match status" value="1"/>
</dbReference>
<feature type="compositionally biased region" description="Pro residues" evidence="9">
    <location>
        <begin position="416"/>
        <end position="431"/>
    </location>
</feature>
<feature type="region of interest" description="Disordered" evidence="9">
    <location>
        <begin position="400"/>
        <end position="431"/>
    </location>
</feature>
<dbReference type="Gene3D" id="1.20.1250.20">
    <property type="entry name" value="MFS general substrate transporter like domains"/>
    <property type="match status" value="1"/>
</dbReference>
<evidence type="ECO:0000256" key="5">
    <source>
        <dbReference type="ARBA" id="ARBA00022989"/>
    </source>
</evidence>
<dbReference type="InterPro" id="IPR020846">
    <property type="entry name" value="MFS_dom"/>
</dbReference>
<comment type="subcellular location">
    <subcellularLocation>
        <location evidence="1">Cell inner membrane</location>
        <topology evidence="1">Multi-pass membrane protein</topology>
    </subcellularLocation>
</comment>